<dbReference type="SUPFAM" id="SSF110087">
    <property type="entry name" value="DR1885-like metal-binding protein"/>
    <property type="match status" value="1"/>
</dbReference>
<feature type="signal peptide" evidence="1">
    <location>
        <begin position="1"/>
        <end position="20"/>
    </location>
</feature>
<organism evidence="2 3">
    <name type="scientific">Lacibacterium aquatile</name>
    <dbReference type="NCBI Taxonomy" id="1168082"/>
    <lineage>
        <taxon>Bacteria</taxon>
        <taxon>Pseudomonadati</taxon>
        <taxon>Pseudomonadota</taxon>
        <taxon>Alphaproteobacteria</taxon>
        <taxon>Rhodospirillales</taxon>
        <taxon>Rhodospirillaceae</taxon>
    </lineage>
</organism>
<name>A0ABW5DYP5_9PROT</name>
<dbReference type="PANTHER" id="PTHR36302">
    <property type="entry name" value="BLR7088 PROTEIN"/>
    <property type="match status" value="1"/>
</dbReference>
<evidence type="ECO:0000313" key="2">
    <source>
        <dbReference type="EMBL" id="MFD2265096.1"/>
    </source>
</evidence>
<gene>
    <name evidence="2" type="ORF">ACFSM5_19495</name>
</gene>
<evidence type="ECO:0000256" key="1">
    <source>
        <dbReference type="SAM" id="SignalP"/>
    </source>
</evidence>
<sequence>MRRFGLSLLFTAALTLPAYADGVRIEAPWARATIAAQKTGGAYIALTNNSSSPDRLIAAETPVAERAEIHEHRHVDGVMQMREVAGGVTLPPGQTVTFGPGGYHIMLMGLKQPLAKGAKFPLTLVFEKSGKQTVDVTVEAAGARGPSTP</sequence>
<protein>
    <submittedName>
        <fullName evidence="2">Copper chaperone PCu(A)C</fullName>
    </submittedName>
</protein>
<reference evidence="3" key="1">
    <citation type="journal article" date="2019" name="Int. J. Syst. Evol. Microbiol.">
        <title>The Global Catalogue of Microorganisms (GCM) 10K type strain sequencing project: providing services to taxonomists for standard genome sequencing and annotation.</title>
        <authorList>
            <consortium name="The Broad Institute Genomics Platform"/>
            <consortium name="The Broad Institute Genome Sequencing Center for Infectious Disease"/>
            <person name="Wu L."/>
            <person name="Ma J."/>
        </authorList>
    </citation>
    <scope>NUCLEOTIDE SEQUENCE [LARGE SCALE GENOMIC DNA]</scope>
    <source>
        <strain evidence="3">CGMCC 1.19062</strain>
    </source>
</reference>
<dbReference type="InterPro" id="IPR058248">
    <property type="entry name" value="Lxx211020-like"/>
</dbReference>
<keyword evidence="1" id="KW-0732">Signal</keyword>
<dbReference type="InterPro" id="IPR007410">
    <property type="entry name" value="LpqE-like"/>
</dbReference>
<dbReference type="Gene3D" id="2.60.40.1890">
    <property type="entry name" value="PCu(A)C copper chaperone"/>
    <property type="match status" value="1"/>
</dbReference>
<keyword evidence="3" id="KW-1185">Reference proteome</keyword>
<proteinExistence type="predicted"/>
<feature type="chain" id="PRO_5045772813" evidence="1">
    <location>
        <begin position="21"/>
        <end position="149"/>
    </location>
</feature>
<dbReference type="InterPro" id="IPR036182">
    <property type="entry name" value="PCuAC_sf"/>
</dbReference>
<dbReference type="PANTHER" id="PTHR36302:SF1">
    <property type="entry name" value="COPPER CHAPERONE PCU(A)C"/>
    <property type="match status" value="1"/>
</dbReference>
<comment type="caution">
    <text evidence="2">The sequence shown here is derived from an EMBL/GenBank/DDBJ whole genome shotgun (WGS) entry which is preliminary data.</text>
</comment>
<dbReference type="Pfam" id="PF04314">
    <property type="entry name" value="PCuAC"/>
    <property type="match status" value="1"/>
</dbReference>
<dbReference type="EMBL" id="JBHUIP010000016">
    <property type="protein sequence ID" value="MFD2265096.1"/>
    <property type="molecule type" value="Genomic_DNA"/>
</dbReference>
<dbReference type="RefSeq" id="WP_379878268.1">
    <property type="nucleotide sequence ID" value="NZ_JBHUIP010000016.1"/>
</dbReference>
<evidence type="ECO:0000313" key="3">
    <source>
        <dbReference type="Proteomes" id="UP001597295"/>
    </source>
</evidence>
<dbReference type="Proteomes" id="UP001597295">
    <property type="component" value="Unassembled WGS sequence"/>
</dbReference>
<accession>A0ABW5DYP5</accession>